<evidence type="ECO:0000256" key="5">
    <source>
        <dbReference type="ARBA" id="ARBA00023136"/>
    </source>
</evidence>
<dbReference type="InterPro" id="IPR003838">
    <property type="entry name" value="ABC3_permease_C"/>
</dbReference>
<evidence type="ECO:0000256" key="3">
    <source>
        <dbReference type="ARBA" id="ARBA00022692"/>
    </source>
</evidence>
<dbReference type="GO" id="GO:0022857">
    <property type="term" value="F:transmembrane transporter activity"/>
    <property type="evidence" value="ECO:0007669"/>
    <property type="project" value="TreeGrafter"/>
</dbReference>
<reference evidence="10 11" key="1">
    <citation type="submission" date="2017-02" db="EMBL/GenBank/DDBJ databases">
        <authorList>
            <person name="Peterson S.W."/>
        </authorList>
    </citation>
    <scope>NUCLEOTIDE SEQUENCE [LARGE SCALE GENOMIC DNA]</scope>
    <source>
        <strain evidence="10 11">LSP_Lj1</strain>
    </source>
</reference>
<keyword evidence="5 7" id="KW-0472">Membrane</keyword>
<dbReference type="InterPro" id="IPR025857">
    <property type="entry name" value="MacB_PCD"/>
</dbReference>
<feature type="domain" description="ABC3 transporter permease C-terminal" evidence="8">
    <location>
        <begin position="710"/>
        <end position="830"/>
    </location>
</feature>
<feature type="domain" description="ABC3 transporter permease C-terminal" evidence="8">
    <location>
        <begin position="262"/>
        <end position="376"/>
    </location>
</feature>
<accession>A0A1R4IMK4</accession>
<feature type="transmembrane region" description="Helical" evidence="7">
    <location>
        <begin position="395"/>
        <end position="415"/>
    </location>
</feature>
<dbReference type="Proteomes" id="UP000188342">
    <property type="component" value="Unassembled WGS sequence"/>
</dbReference>
<gene>
    <name evidence="10" type="ORF">FM114_02605</name>
</gene>
<feature type="transmembrane region" description="Helical" evidence="7">
    <location>
        <begin position="311"/>
        <end position="332"/>
    </location>
</feature>
<dbReference type="GO" id="GO:0016787">
    <property type="term" value="F:hydrolase activity"/>
    <property type="evidence" value="ECO:0007669"/>
    <property type="project" value="UniProtKB-KW"/>
</dbReference>
<dbReference type="Pfam" id="PF12704">
    <property type="entry name" value="MacB_PCD"/>
    <property type="match status" value="1"/>
</dbReference>
<keyword evidence="3 7" id="KW-0812">Transmembrane</keyword>
<feature type="transmembrane region" description="Helical" evidence="7">
    <location>
        <begin position="702"/>
        <end position="731"/>
    </location>
</feature>
<evidence type="ECO:0000313" key="11">
    <source>
        <dbReference type="Proteomes" id="UP000188342"/>
    </source>
</evidence>
<evidence type="ECO:0000259" key="9">
    <source>
        <dbReference type="Pfam" id="PF12704"/>
    </source>
</evidence>
<comment type="subcellular location">
    <subcellularLocation>
        <location evidence="1">Cell membrane</location>
        <topology evidence="1">Multi-pass membrane protein</topology>
    </subcellularLocation>
</comment>
<keyword evidence="10" id="KW-0547">Nucleotide-binding</keyword>
<dbReference type="OrthoDB" id="9780560at2"/>
<dbReference type="Pfam" id="PF02687">
    <property type="entry name" value="FtsX"/>
    <property type="match status" value="2"/>
</dbReference>
<feature type="transmembrane region" description="Helical" evidence="7">
    <location>
        <begin position="798"/>
        <end position="820"/>
    </location>
</feature>
<evidence type="ECO:0000256" key="7">
    <source>
        <dbReference type="SAM" id="Phobius"/>
    </source>
</evidence>
<sequence>MFRDAAKEVRYHPGRIIATLVAIAISIGFMAAVSVFITTQQDAMGKGMALTTSRADIVVHINQGKRGVTGQQITEAIAKVPGVQLAERSSGNYLPIGSETRTVHTQAFVVPDERFRWAPLAEGAWPTAANQIALSSQLAERLGVRVGDSVDVGGQPLTVSGTTDDAPSIFFQVAYLSGTAFEAAAREQVNYADWLVDVDGDPAATLDQVRSAVAPLVVGPDEQSYAGEDGKNLEISTGKDAQSASVKEVTGEFDVMKYMLWAFSAIAALVGLIIIANTFTILLAQRRRQIGLLRAVGATGSQVRRRFLAEAVLLGTLGSALGLVLGTGMAWAGATFTKATYWGLSFPWTELAVEFALGILLTVLAAILPALRATRVAPLEALQPVATSEQQRRASVVRAIICGAFVLVGAGLAWYSLDAPVGDGVSVLRGPIVSALLGAILIAIGVLFGAVLFIPTVLRLMGKVFGLFGATPRLAAINTVRNPKRAAATASALILACGLIITLQVGSATAEKTVLKEIANTYPVDVTVAANGFGSTEKDAQTGISQQNLDKLESVGNVTARATMSGGAVTSTDAVHVSTVVALDPQMRRITDVVPSSLGDDRVLLPKQYKAGTKVTLKGNGQTVTLTGTPSKALEGGMAVVSPDTMRNLVAKPSPQLVWMKMADLEDMGTTMTQLDRMSQNGEVWVSGSAMNAFMIKRVLNILMMITTGLLGVAVLIALIGVSNTLGLSVIERSRESALLRALGMQKGSLRVMLLVEALMLGLAGVLVGTLAGAFFGWLGIRSVLRQASIEAPMQFGINWPMTLGLIAIAVLSASLASVLPGRRAASATPTEALAEE</sequence>
<feature type="transmembrane region" description="Helical" evidence="7">
    <location>
        <begin position="435"/>
        <end position="458"/>
    </location>
</feature>
<dbReference type="EC" id="3.6.3.-" evidence="10"/>
<keyword evidence="2" id="KW-1003">Cell membrane</keyword>
<evidence type="ECO:0000256" key="2">
    <source>
        <dbReference type="ARBA" id="ARBA00022475"/>
    </source>
</evidence>
<organism evidence="10 11">
    <name type="scientific">Luteococcus japonicus LSP_Lj1</name>
    <dbReference type="NCBI Taxonomy" id="1255658"/>
    <lineage>
        <taxon>Bacteria</taxon>
        <taxon>Bacillati</taxon>
        <taxon>Actinomycetota</taxon>
        <taxon>Actinomycetes</taxon>
        <taxon>Propionibacteriales</taxon>
        <taxon>Propionibacteriaceae</taxon>
        <taxon>Luteococcus</taxon>
    </lineage>
</organism>
<evidence type="ECO:0000313" key="10">
    <source>
        <dbReference type="EMBL" id="SJN20915.1"/>
    </source>
</evidence>
<dbReference type="InterPro" id="IPR050250">
    <property type="entry name" value="Macrolide_Exporter_MacB"/>
</dbReference>
<comment type="similarity">
    <text evidence="6">Belongs to the ABC-4 integral membrane protein family.</text>
</comment>
<dbReference type="GO" id="GO:0005524">
    <property type="term" value="F:ATP binding"/>
    <property type="evidence" value="ECO:0007669"/>
    <property type="project" value="UniProtKB-KW"/>
</dbReference>
<feature type="transmembrane region" description="Helical" evidence="7">
    <location>
        <begin position="16"/>
        <end position="37"/>
    </location>
</feature>
<keyword evidence="4 7" id="KW-1133">Transmembrane helix</keyword>
<keyword evidence="11" id="KW-1185">Reference proteome</keyword>
<dbReference type="EMBL" id="FUKQ01000010">
    <property type="protein sequence ID" value="SJN20915.1"/>
    <property type="molecule type" value="Genomic_DNA"/>
</dbReference>
<keyword evidence="10" id="KW-0067">ATP-binding</keyword>
<feature type="domain" description="MacB-like periplasmic core" evidence="9">
    <location>
        <begin position="18"/>
        <end position="214"/>
    </location>
</feature>
<name>A0A1R4IMK4_9ACTN</name>
<feature type="transmembrane region" description="Helical" evidence="7">
    <location>
        <begin position="352"/>
        <end position="374"/>
    </location>
</feature>
<dbReference type="PANTHER" id="PTHR30572">
    <property type="entry name" value="MEMBRANE COMPONENT OF TRANSPORTER-RELATED"/>
    <property type="match status" value="1"/>
</dbReference>
<proteinExistence type="inferred from homology"/>
<dbReference type="GO" id="GO:0005886">
    <property type="term" value="C:plasma membrane"/>
    <property type="evidence" value="ECO:0007669"/>
    <property type="project" value="UniProtKB-SubCell"/>
</dbReference>
<protein>
    <submittedName>
        <fullName evidence="10">Macrolide export ATP-binding/permease protein MacB</fullName>
        <ecNumber evidence="10">3.6.3.-</ecNumber>
    </submittedName>
</protein>
<evidence type="ECO:0000259" key="8">
    <source>
        <dbReference type="Pfam" id="PF02687"/>
    </source>
</evidence>
<evidence type="ECO:0000256" key="6">
    <source>
        <dbReference type="ARBA" id="ARBA00038076"/>
    </source>
</evidence>
<keyword evidence="10" id="KW-0378">Hydrolase</keyword>
<dbReference type="RefSeq" id="WP_094763638.1">
    <property type="nucleotide sequence ID" value="NZ_FUKQ01000010.1"/>
</dbReference>
<evidence type="ECO:0000256" key="4">
    <source>
        <dbReference type="ARBA" id="ARBA00022989"/>
    </source>
</evidence>
<dbReference type="STRING" id="1255658.FM114_02605"/>
<feature type="transmembrane region" description="Helical" evidence="7">
    <location>
        <begin position="258"/>
        <end position="284"/>
    </location>
</feature>
<dbReference type="PANTHER" id="PTHR30572:SF4">
    <property type="entry name" value="ABC TRANSPORTER PERMEASE YTRF"/>
    <property type="match status" value="1"/>
</dbReference>
<evidence type="ECO:0000256" key="1">
    <source>
        <dbReference type="ARBA" id="ARBA00004651"/>
    </source>
</evidence>
<feature type="transmembrane region" description="Helical" evidence="7">
    <location>
        <begin position="752"/>
        <end position="778"/>
    </location>
</feature>
<dbReference type="AlphaFoldDB" id="A0A1R4IMK4"/>